<dbReference type="SUPFAM" id="SSF55961">
    <property type="entry name" value="Bet v1-like"/>
    <property type="match status" value="1"/>
</dbReference>
<keyword evidence="4" id="KW-1185">Reference proteome</keyword>
<dbReference type="Pfam" id="PF08327">
    <property type="entry name" value="AHSA1"/>
    <property type="match status" value="1"/>
</dbReference>
<dbReference type="Proteomes" id="UP000198901">
    <property type="component" value="Unassembled WGS sequence"/>
</dbReference>
<dbReference type="InterPro" id="IPR023393">
    <property type="entry name" value="START-like_dom_sf"/>
</dbReference>
<dbReference type="AlphaFoldDB" id="A0A1G9RMZ6"/>
<protein>
    <submittedName>
        <fullName evidence="3">Activator of Hsp90 ATPase homolog 1-like protein</fullName>
    </submittedName>
</protein>
<reference evidence="3 4" key="1">
    <citation type="submission" date="2016-10" db="EMBL/GenBank/DDBJ databases">
        <authorList>
            <person name="de Groot N.N."/>
        </authorList>
    </citation>
    <scope>NUCLEOTIDE SEQUENCE [LARGE SCALE GENOMIC DNA]</scope>
    <source>
        <strain evidence="3 4">DSM 21668</strain>
    </source>
</reference>
<name>A0A1G9RMZ6_9BACT</name>
<dbReference type="RefSeq" id="WP_093203725.1">
    <property type="nucleotide sequence ID" value="NZ_FNGS01000005.1"/>
</dbReference>
<organism evidence="3 4">
    <name type="scientific">Siphonobacter aquaeclarae</name>
    <dbReference type="NCBI Taxonomy" id="563176"/>
    <lineage>
        <taxon>Bacteria</taxon>
        <taxon>Pseudomonadati</taxon>
        <taxon>Bacteroidota</taxon>
        <taxon>Cytophagia</taxon>
        <taxon>Cytophagales</taxon>
        <taxon>Cytophagaceae</taxon>
        <taxon>Siphonobacter</taxon>
    </lineage>
</organism>
<sequence length="148" mass="17310">MSSSNREITITAFLPAPIEVVWRVWTEPQHIANWWGPNGFTNEIHQMDVEPGGVWRLTMKGPDGKTYPNKSIFQEIEPYQKIVLQHYNPNYLATIVFEPREQETLLEWTMTFETAELFETVVRVFRADQGLQQNVEKLQAYLLQLQGK</sequence>
<evidence type="ECO:0000313" key="3">
    <source>
        <dbReference type="EMBL" id="SDM24632.1"/>
    </source>
</evidence>
<evidence type="ECO:0000259" key="2">
    <source>
        <dbReference type="Pfam" id="PF08327"/>
    </source>
</evidence>
<comment type="similarity">
    <text evidence="1">Belongs to the AHA1 family.</text>
</comment>
<accession>A0A1G9RMZ6</accession>
<dbReference type="Gene3D" id="3.30.530.20">
    <property type="match status" value="1"/>
</dbReference>
<dbReference type="InterPro" id="IPR013538">
    <property type="entry name" value="ASHA1/2-like_C"/>
</dbReference>
<dbReference type="OrthoDB" id="384974at2"/>
<evidence type="ECO:0000256" key="1">
    <source>
        <dbReference type="ARBA" id="ARBA00006817"/>
    </source>
</evidence>
<dbReference type="EMBL" id="FNGS01000005">
    <property type="protein sequence ID" value="SDM24632.1"/>
    <property type="molecule type" value="Genomic_DNA"/>
</dbReference>
<gene>
    <name evidence="3" type="ORF">SAMN04488090_2965</name>
</gene>
<evidence type="ECO:0000313" key="4">
    <source>
        <dbReference type="Proteomes" id="UP000198901"/>
    </source>
</evidence>
<feature type="domain" description="Activator of Hsp90 ATPase homologue 1/2-like C-terminal" evidence="2">
    <location>
        <begin position="16"/>
        <end position="142"/>
    </location>
</feature>
<dbReference type="STRING" id="563176.SAMN04488090_2965"/>
<proteinExistence type="inferred from homology"/>